<gene>
    <name evidence="1" type="ORF">HK100_000027</name>
</gene>
<dbReference type="Gene3D" id="1.25.40.10">
    <property type="entry name" value="Tetratricopeptide repeat domain"/>
    <property type="match status" value="1"/>
</dbReference>
<dbReference type="AlphaFoldDB" id="A0AAD5TCX2"/>
<sequence length="601" mass="67641">MPPVIINQRIASQKSSTAIQRTVYVIQTLASKNLHPTEIDLKNIVLACSESPNSIASILGILSYPQKHENLIQAACTLNQLRLADLIFEHSLSDTSSNANPKILIRTLLSLRLFSRADLVYDRMVDSGRWSVQKGSQHMIHELLSKAQTFDLAFKYLIRLANVSDSVEVQLAAKIMKAMESENVASSNLFRASDLIYFLDCLSRKCTDIPPSLSDRISLMRNSIEDRSKQTLNILSGWSYIRGDTLTMKYVMAEHIKLSRISAGSTIHSNPRKLWNKIIFAESLCSNTQVINDNFQKMEELNIVLDSKSLSAKIHSQLNRKDYTSAILSYKHQLSTKIIPKASVFDRILAAEIVMMQNCPTVGAIINIIKTYRPIVTKEFKISEKTLLIVANVFTANLENLPQSTQFLSFLQTEFPETKFTAPIYNRIMFACINAYASEFVAEIEAHMSQTATLPDSNTFFLLLKSMCKRLSNAGTGIRTEHVWAIYAKMSKSGVALSKRHCELMMEITCIVGTHDEILQMWMMVIGAGFQMSETVIGSLLKILIKRTKPGTRKQLEKELGGNRSVDFRKICDTLIERNTILGTANSQLIFEWLKTDVCGN</sequence>
<dbReference type="Proteomes" id="UP001211907">
    <property type="component" value="Unassembled WGS sequence"/>
</dbReference>
<evidence type="ECO:0008006" key="3">
    <source>
        <dbReference type="Google" id="ProtNLM"/>
    </source>
</evidence>
<reference evidence="1" key="1">
    <citation type="submission" date="2020-05" db="EMBL/GenBank/DDBJ databases">
        <title>Phylogenomic resolution of chytrid fungi.</title>
        <authorList>
            <person name="Stajich J.E."/>
            <person name="Amses K."/>
            <person name="Simmons R."/>
            <person name="Seto K."/>
            <person name="Myers J."/>
            <person name="Bonds A."/>
            <person name="Quandt C.A."/>
            <person name="Barry K."/>
            <person name="Liu P."/>
            <person name="Grigoriev I."/>
            <person name="Longcore J.E."/>
            <person name="James T.Y."/>
        </authorList>
    </citation>
    <scope>NUCLEOTIDE SEQUENCE</scope>
    <source>
        <strain evidence="1">JEL0513</strain>
    </source>
</reference>
<comment type="caution">
    <text evidence="1">The sequence shown here is derived from an EMBL/GenBank/DDBJ whole genome shotgun (WGS) entry which is preliminary data.</text>
</comment>
<keyword evidence="2" id="KW-1185">Reference proteome</keyword>
<dbReference type="EMBL" id="JADGJH010000001">
    <property type="protein sequence ID" value="KAJ3143228.1"/>
    <property type="molecule type" value="Genomic_DNA"/>
</dbReference>
<organism evidence="1 2">
    <name type="scientific">Physocladia obscura</name>
    <dbReference type="NCBI Taxonomy" id="109957"/>
    <lineage>
        <taxon>Eukaryota</taxon>
        <taxon>Fungi</taxon>
        <taxon>Fungi incertae sedis</taxon>
        <taxon>Chytridiomycota</taxon>
        <taxon>Chytridiomycota incertae sedis</taxon>
        <taxon>Chytridiomycetes</taxon>
        <taxon>Chytridiales</taxon>
        <taxon>Chytriomycetaceae</taxon>
        <taxon>Physocladia</taxon>
    </lineage>
</organism>
<name>A0AAD5TCX2_9FUNG</name>
<proteinExistence type="predicted"/>
<dbReference type="InterPro" id="IPR011990">
    <property type="entry name" value="TPR-like_helical_dom_sf"/>
</dbReference>
<evidence type="ECO:0000313" key="1">
    <source>
        <dbReference type="EMBL" id="KAJ3143228.1"/>
    </source>
</evidence>
<accession>A0AAD5TCX2</accession>
<evidence type="ECO:0000313" key="2">
    <source>
        <dbReference type="Proteomes" id="UP001211907"/>
    </source>
</evidence>
<protein>
    <recommendedName>
        <fullName evidence="3">Pentatricopeptide repeat-containing protein</fullName>
    </recommendedName>
</protein>